<sequence>MIFSKATTLLTLLATSTAVLASPFDKRYPLTCNGVNRHVPVSEAQACVDFLRNKSTTACTVSGENVVFCTSGSTKIYGSNPNRKPNPTSHCSDVAAGAQAIIDSCRQGSTVGGSNAARGNGDIVITIAR</sequence>
<dbReference type="Proteomes" id="UP000054771">
    <property type="component" value="Unassembled WGS sequence"/>
</dbReference>
<keyword evidence="3" id="KW-1185">Reference proteome</keyword>
<dbReference type="OrthoDB" id="2112446at2759"/>
<feature type="signal peptide" evidence="1">
    <location>
        <begin position="1"/>
        <end position="21"/>
    </location>
</feature>
<feature type="chain" id="PRO_5006855622" evidence="1">
    <location>
        <begin position="22"/>
        <end position="129"/>
    </location>
</feature>
<evidence type="ECO:0000256" key="1">
    <source>
        <dbReference type="SAM" id="SignalP"/>
    </source>
</evidence>
<gene>
    <name evidence="2" type="ORF">ASPCAL07388</name>
</gene>
<keyword evidence="1" id="KW-0732">Signal</keyword>
<dbReference type="AlphaFoldDB" id="A0A0U5CAL8"/>
<protein>
    <submittedName>
        <fullName evidence="2">Uncharacterized protein</fullName>
    </submittedName>
</protein>
<organism evidence="2 3">
    <name type="scientific">Aspergillus calidoustus</name>
    <dbReference type="NCBI Taxonomy" id="454130"/>
    <lineage>
        <taxon>Eukaryota</taxon>
        <taxon>Fungi</taxon>
        <taxon>Dikarya</taxon>
        <taxon>Ascomycota</taxon>
        <taxon>Pezizomycotina</taxon>
        <taxon>Eurotiomycetes</taxon>
        <taxon>Eurotiomycetidae</taxon>
        <taxon>Eurotiales</taxon>
        <taxon>Aspergillaceae</taxon>
        <taxon>Aspergillus</taxon>
        <taxon>Aspergillus subgen. Nidulantes</taxon>
    </lineage>
</organism>
<dbReference type="EMBL" id="CDMC01000005">
    <property type="protein sequence ID" value="CEL06282.1"/>
    <property type="molecule type" value="Genomic_DNA"/>
</dbReference>
<evidence type="ECO:0000313" key="2">
    <source>
        <dbReference type="EMBL" id="CEL06282.1"/>
    </source>
</evidence>
<dbReference type="PANTHER" id="PTHR39603">
    <property type="entry name" value="CYANOVIRIN-N DOMAIN-CONTAINING PROTEIN"/>
    <property type="match status" value="1"/>
</dbReference>
<name>A0A0U5CAL8_ASPCI</name>
<dbReference type="STRING" id="454130.A0A0U5CAL8"/>
<dbReference type="OMA" id="RDDTSCM"/>
<proteinExistence type="predicted"/>
<evidence type="ECO:0000313" key="3">
    <source>
        <dbReference type="Proteomes" id="UP000054771"/>
    </source>
</evidence>
<dbReference type="PANTHER" id="PTHR39603:SF1">
    <property type="entry name" value="CYANOVIRIN-N DOMAIN-CONTAINING PROTEIN"/>
    <property type="match status" value="1"/>
</dbReference>
<reference evidence="3" key="1">
    <citation type="journal article" date="2016" name="Genome Announc.">
        <title>Draft genome sequences of fungus Aspergillus calidoustus.</title>
        <authorList>
            <person name="Horn F."/>
            <person name="Linde J."/>
            <person name="Mattern D.J."/>
            <person name="Walther G."/>
            <person name="Guthke R."/>
            <person name="Scherlach K."/>
            <person name="Martin K."/>
            <person name="Brakhage A.A."/>
            <person name="Petzke L."/>
            <person name="Valiante V."/>
        </authorList>
    </citation>
    <scope>NUCLEOTIDE SEQUENCE [LARGE SCALE GENOMIC DNA]</scope>
    <source>
        <strain evidence="3">SF006504</strain>
    </source>
</reference>
<accession>A0A0U5CAL8</accession>